<feature type="region of interest" description="Disordered" evidence="2">
    <location>
        <begin position="1"/>
        <end position="60"/>
    </location>
</feature>
<dbReference type="Proteomes" id="UP000198797">
    <property type="component" value="Unassembled WGS sequence"/>
</dbReference>
<dbReference type="GO" id="GO:0008476">
    <property type="term" value="F:protein-tyrosine sulfotransferase activity"/>
    <property type="evidence" value="ECO:0007669"/>
    <property type="project" value="InterPro"/>
</dbReference>
<dbReference type="Gene3D" id="3.40.50.300">
    <property type="entry name" value="P-loop containing nucleotide triphosphate hydrolases"/>
    <property type="match status" value="1"/>
</dbReference>
<organism evidence="3 4">
    <name type="scientific">Micromonospora matsumotoense</name>
    <dbReference type="NCBI Taxonomy" id="121616"/>
    <lineage>
        <taxon>Bacteria</taxon>
        <taxon>Bacillati</taxon>
        <taxon>Actinomycetota</taxon>
        <taxon>Actinomycetes</taxon>
        <taxon>Micromonosporales</taxon>
        <taxon>Micromonosporaceae</taxon>
        <taxon>Micromonospora</taxon>
    </lineage>
</organism>
<dbReference type="Pfam" id="PF13469">
    <property type="entry name" value="Sulfotransfer_3"/>
    <property type="match status" value="1"/>
</dbReference>
<sequence>MADPADPIPHPAPDPQARPAPMADPAPDAQARPAPATSPAPHPQARPALGTSPAPHAAAGAGRAQGPIFLVGCQRSGTTMLRLVLDSHSRVSCGPETRFLADMQRIVGRDWERLSRFGFPREYWLGRIGDFFGGIQADYARSRGKTRWADKTPLYALSIDFLAEVFPDAQFVHVVRDGRDVVVSHRKRFGYWSAVKCVVKWPRYIRIARAAGARLPADRYHELRYEETVTDPEKAMRGLFEFLGEPWEAGVLDYDGKQHDVAGKYTAEADRRRAAAGTDAPIYGSRVGTYRRELDPFLRVLVRVFSGATLRELGYR</sequence>
<gene>
    <name evidence="3" type="ORF">GA0070216_104112</name>
</gene>
<accession>A0A1C4X3I0</accession>
<evidence type="ECO:0000256" key="1">
    <source>
        <dbReference type="ARBA" id="ARBA00022679"/>
    </source>
</evidence>
<name>A0A1C4X3I0_9ACTN</name>
<dbReference type="SUPFAM" id="SSF52540">
    <property type="entry name" value="P-loop containing nucleoside triphosphate hydrolases"/>
    <property type="match status" value="1"/>
</dbReference>
<dbReference type="OrthoDB" id="3337911at2"/>
<evidence type="ECO:0000313" key="4">
    <source>
        <dbReference type="Proteomes" id="UP000198797"/>
    </source>
</evidence>
<dbReference type="EMBL" id="FMCU01000004">
    <property type="protein sequence ID" value="SCF03007.1"/>
    <property type="molecule type" value="Genomic_DNA"/>
</dbReference>
<dbReference type="STRING" id="121616.GA0070216_104112"/>
<dbReference type="RefSeq" id="WP_091243108.1">
    <property type="nucleotide sequence ID" value="NZ_FMCU01000004.1"/>
</dbReference>
<proteinExistence type="predicted"/>
<evidence type="ECO:0000313" key="3">
    <source>
        <dbReference type="EMBL" id="SCF03007.1"/>
    </source>
</evidence>
<feature type="compositionally biased region" description="Low complexity" evidence="2">
    <location>
        <begin position="25"/>
        <end position="35"/>
    </location>
</feature>
<reference evidence="4" key="1">
    <citation type="submission" date="2016-06" db="EMBL/GenBank/DDBJ databases">
        <authorList>
            <person name="Varghese N."/>
            <person name="Submissions Spin"/>
        </authorList>
    </citation>
    <scope>NUCLEOTIDE SEQUENCE [LARGE SCALE GENOMIC DNA]</scope>
    <source>
        <strain evidence="4">DSM 44100</strain>
    </source>
</reference>
<dbReference type="InterPro" id="IPR026634">
    <property type="entry name" value="TPST-like"/>
</dbReference>
<feature type="compositionally biased region" description="Pro residues" evidence="2">
    <location>
        <begin position="1"/>
        <end position="24"/>
    </location>
</feature>
<protein>
    <submittedName>
        <fullName evidence="3">Sulfotransferase family protein</fullName>
    </submittedName>
</protein>
<dbReference type="PANTHER" id="PTHR12788">
    <property type="entry name" value="PROTEIN-TYROSINE SULFOTRANSFERASE 2"/>
    <property type="match status" value="1"/>
</dbReference>
<dbReference type="InterPro" id="IPR027417">
    <property type="entry name" value="P-loop_NTPase"/>
</dbReference>
<dbReference type="AlphaFoldDB" id="A0A1C4X3I0"/>
<evidence type="ECO:0000256" key="2">
    <source>
        <dbReference type="SAM" id="MobiDB-lite"/>
    </source>
</evidence>
<keyword evidence="4" id="KW-1185">Reference proteome</keyword>
<dbReference type="PANTHER" id="PTHR12788:SF10">
    <property type="entry name" value="PROTEIN-TYROSINE SULFOTRANSFERASE"/>
    <property type="match status" value="1"/>
</dbReference>
<keyword evidence="1 3" id="KW-0808">Transferase</keyword>